<proteinExistence type="predicted"/>
<evidence type="ECO:0000313" key="1">
    <source>
        <dbReference type="EMBL" id="VDO63516.1"/>
    </source>
</evidence>
<accession>A0A183LM40</accession>
<dbReference type="AlphaFoldDB" id="A0A183LM40"/>
<evidence type="ECO:0000313" key="2">
    <source>
        <dbReference type="Proteomes" id="UP000277204"/>
    </source>
</evidence>
<organism evidence="1 2">
    <name type="scientific">Schistosoma margrebowiei</name>
    <dbReference type="NCBI Taxonomy" id="48269"/>
    <lineage>
        <taxon>Eukaryota</taxon>
        <taxon>Metazoa</taxon>
        <taxon>Spiralia</taxon>
        <taxon>Lophotrochozoa</taxon>
        <taxon>Platyhelminthes</taxon>
        <taxon>Trematoda</taxon>
        <taxon>Digenea</taxon>
        <taxon>Strigeidida</taxon>
        <taxon>Schistosomatoidea</taxon>
        <taxon>Schistosomatidae</taxon>
        <taxon>Schistosoma</taxon>
    </lineage>
</organism>
<sequence length="57" mass="6467">MPRAETKPSLPTTPKNVWSLYCNSKMTFNQSVTCCVSRSLSRGRLICLLFNQPIFIS</sequence>
<keyword evidence="2" id="KW-1185">Reference proteome</keyword>
<dbReference type="EMBL" id="UZAI01001593">
    <property type="protein sequence ID" value="VDO63516.1"/>
    <property type="molecule type" value="Genomic_DNA"/>
</dbReference>
<reference evidence="1 2" key="1">
    <citation type="submission" date="2018-11" db="EMBL/GenBank/DDBJ databases">
        <authorList>
            <consortium name="Pathogen Informatics"/>
        </authorList>
    </citation>
    <scope>NUCLEOTIDE SEQUENCE [LARGE SCALE GENOMIC DNA]</scope>
    <source>
        <strain evidence="1 2">Zambia</strain>
    </source>
</reference>
<dbReference type="Proteomes" id="UP000277204">
    <property type="component" value="Unassembled WGS sequence"/>
</dbReference>
<name>A0A183LM40_9TREM</name>
<protein>
    <submittedName>
        <fullName evidence="1">Uncharacterized protein</fullName>
    </submittedName>
</protein>
<gene>
    <name evidence="1" type="ORF">SMRZ_LOCUS4865</name>
</gene>